<dbReference type="PANTHER" id="PTHR11070">
    <property type="entry name" value="UVRD / RECB / PCRA DNA HELICASE FAMILY MEMBER"/>
    <property type="match status" value="1"/>
</dbReference>
<evidence type="ECO:0000313" key="7">
    <source>
        <dbReference type="EMBL" id="KHK66597.1"/>
    </source>
</evidence>
<keyword evidence="1" id="KW-0547">Nucleotide-binding</keyword>
<dbReference type="AlphaFoldDB" id="A0A0B1ZB27"/>
<feature type="domain" description="UvrD-like helicase ATP-binding" evidence="6">
    <location>
        <begin position="15"/>
        <end position="93"/>
    </location>
</feature>
<evidence type="ECO:0000256" key="2">
    <source>
        <dbReference type="ARBA" id="ARBA00022801"/>
    </source>
</evidence>
<gene>
    <name evidence="7" type="ORF">JZ00_01805</name>
</gene>
<accession>A0A0B1ZB27</accession>
<evidence type="ECO:0000256" key="3">
    <source>
        <dbReference type="ARBA" id="ARBA00022806"/>
    </source>
</evidence>
<keyword evidence="2" id="KW-0378">Hydrolase</keyword>
<evidence type="ECO:0000259" key="6">
    <source>
        <dbReference type="Pfam" id="PF00580"/>
    </source>
</evidence>
<dbReference type="GO" id="GO:0003677">
    <property type="term" value="F:DNA binding"/>
    <property type="evidence" value="ECO:0007669"/>
    <property type="project" value="InterPro"/>
</dbReference>
<dbReference type="SUPFAM" id="SSF52540">
    <property type="entry name" value="P-loop containing nucleoside triphosphate hydrolases"/>
    <property type="match status" value="1"/>
</dbReference>
<evidence type="ECO:0000256" key="5">
    <source>
        <dbReference type="ARBA" id="ARBA00034923"/>
    </source>
</evidence>
<keyword evidence="4" id="KW-0067">ATP-binding</keyword>
<dbReference type="GO" id="GO:0043138">
    <property type="term" value="F:3'-5' DNA helicase activity"/>
    <property type="evidence" value="ECO:0007669"/>
    <property type="project" value="TreeGrafter"/>
</dbReference>
<dbReference type="GO" id="GO:0005829">
    <property type="term" value="C:cytosol"/>
    <property type="evidence" value="ECO:0007669"/>
    <property type="project" value="TreeGrafter"/>
</dbReference>
<keyword evidence="3 7" id="KW-0347">Helicase</keyword>
<dbReference type="GO" id="GO:0000725">
    <property type="term" value="P:recombinational repair"/>
    <property type="evidence" value="ECO:0007669"/>
    <property type="project" value="TreeGrafter"/>
</dbReference>
<dbReference type="EMBL" id="JQGJ01000001">
    <property type="protein sequence ID" value="KHK66597.1"/>
    <property type="molecule type" value="Genomic_DNA"/>
</dbReference>
<dbReference type="Gene3D" id="3.40.50.300">
    <property type="entry name" value="P-loop containing nucleotide triphosphate hydrolases"/>
    <property type="match status" value="1"/>
</dbReference>
<sequence length="475" mass="51418">MPLEIDLFAIERGSITAPAGCGKTQLIAETLIAHRQSKPILVLTHTNAGVAALRARLRRAGVPNSAYRVSTIDGFSMRLIAKFPARSGHNPQILQLHQPNTDYPAIRHAAMLLLQAGHLAQPLRATYARLLVDEYQDCNVVQHAIVSGLAQVLPTCVLGDPMQAIFDFRGNRLVHWANEVQPLFPAAGELRIPWRWRLAGAENLGQWLLAIRQQLQVGQPVDLRTAPAEVRWVQLNAGTEVQQRLVAARTESPNARGSVLIIGDSINVQGRHQLTSQTPGAMAVEAVDLRDLVNFARNFNLQGANALAQLAEFASSVMTGVGAANLRTRVESLRTGRARTPPTPAEAEAVAFVGEPTPQRALLVLNALAEQPGARVYRSEVLHCCRSAMQAVAGGTADFLSAAIQARERNRHLARPIARRSVGSTLLLKGLEADVSVVLHPELMTAQNLYVALTRGARHVVVCSSNPILMPVNNG</sequence>
<evidence type="ECO:0000256" key="4">
    <source>
        <dbReference type="ARBA" id="ARBA00022840"/>
    </source>
</evidence>
<dbReference type="Proteomes" id="UP000030949">
    <property type="component" value="Unassembled WGS sequence"/>
</dbReference>
<dbReference type="InterPro" id="IPR000212">
    <property type="entry name" value="DNA_helicase_UvrD/REP"/>
</dbReference>
<dbReference type="InterPro" id="IPR027417">
    <property type="entry name" value="P-loop_NTPase"/>
</dbReference>
<evidence type="ECO:0000256" key="1">
    <source>
        <dbReference type="ARBA" id="ARBA00022741"/>
    </source>
</evidence>
<name>A0A0B1ZB27_9PSED</name>
<dbReference type="GO" id="GO:0016787">
    <property type="term" value="F:hydrolase activity"/>
    <property type="evidence" value="ECO:0007669"/>
    <property type="project" value="UniProtKB-KW"/>
</dbReference>
<evidence type="ECO:0000313" key="8">
    <source>
        <dbReference type="Proteomes" id="UP000030949"/>
    </source>
</evidence>
<dbReference type="Pfam" id="PF00580">
    <property type="entry name" value="UvrD-helicase"/>
    <property type="match status" value="2"/>
</dbReference>
<dbReference type="OrthoDB" id="7211215at2"/>
<organism evidence="7 8">
    <name type="scientific">Pseudomonas frederiksbergensis</name>
    <dbReference type="NCBI Taxonomy" id="104087"/>
    <lineage>
        <taxon>Bacteria</taxon>
        <taxon>Pseudomonadati</taxon>
        <taxon>Pseudomonadota</taxon>
        <taxon>Gammaproteobacteria</taxon>
        <taxon>Pseudomonadales</taxon>
        <taxon>Pseudomonadaceae</taxon>
        <taxon>Pseudomonas</taxon>
    </lineage>
</organism>
<dbReference type="InterPro" id="IPR014016">
    <property type="entry name" value="UvrD-like_ATP-bd"/>
</dbReference>
<dbReference type="GO" id="GO:0033202">
    <property type="term" value="C:DNA helicase complex"/>
    <property type="evidence" value="ECO:0007669"/>
    <property type="project" value="TreeGrafter"/>
</dbReference>
<comment type="caution">
    <text evidence="7">The sequence shown here is derived from an EMBL/GenBank/DDBJ whole genome shotgun (WGS) entry which is preliminary data.</text>
</comment>
<dbReference type="GO" id="GO:0005524">
    <property type="term" value="F:ATP binding"/>
    <property type="evidence" value="ECO:0007669"/>
    <property type="project" value="UniProtKB-KW"/>
</dbReference>
<feature type="domain" description="UvrD-like helicase ATP-binding" evidence="6">
    <location>
        <begin position="101"/>
        <end position="172"/>
    </location>
</feature>
<proteinExistence type="predicted"/>
<dbReference type="RefSeq" id="WP_039588638.1">
    <property type="nucleotide sequence ID" value="NZ_JQGJ02000002.1"/>
</dbReference>
<protein>
    <recommendedName>
        <fullName evidence="5">DNA 3'-5' helicase II</fullName>
    </recommendedName>
</protein>
<dbReference type="PANTHER" id="PTHR11070:SF2">
    <property type="entry name" value="ATP-DEPENDENT DNA HELICASE SRS2"/>
    <property type="match status" value="1"/>
</dbReference>
<reference evidence="8" key="1">
    <citation type="submission" date="2015-03" db="EMBL/GenBank/DDBJ databases">
        <title>Pseudomonas frederiksbergensis hydrocarbon degrader.</title>
        <authorList>
            <person name="Brown L.M."/>
            <person name="Ruiz O.N."/>
            <person name="Mueller S."/>
            <person name="Gunasekera T.S."/>
        </authorList>
    </citation>
    <scope>NUCLEOTIDE SEQUENCE [LARGE SCALE GENOMIC DNA]</scope>
    <source>
        <strain evidence="8">SI8</strain>
    </source>
</reference>